<sequence>MGGIVTYLKEGLPGKPSYRVEDVPDMSGKVIFITGGNSGIGFEIAKVCVFLSRNAQVYIASRSQERTMEAINKLKEETGKEALFIQLDVADLKSVRKAADETLSGVMNTPNGQVTVDGYDYQFGTNVIGHYLLTKRLLPLLRAAAQSSPDGKARIISSSSSAIHFTNKLSLDEMKDVAALKKLGSPEMYMQSKLANLVLSNEFARRYIDEGIVSVAVNPGNIMTGLSRHTPKLAVLMLRWLNYSVKYGILTGLYAGTTPEAGKLNGKYLIPWAVEGKMHPAAANSELGKRLWDWLDNETKD</sequence>
<organism evidence="4 5">
    <name type="scientific">Clathrus columnatus</name>
    <dbReference type="NCBI Taxonomy" id="1419009"/>
    <lineage>
        <taxon>Eukaryota</taxon>
        <taxon>Fungi</taxon>
        <taxon>Dikarya</taxon>
        <taxon>Basidiomycota</taxon>
        <taxon>Agaricomycotina</taxon>
        <taxon>Agaricomycetes</taxon>
        <taxon>Phallomycetidae</taxon>
        <taxon>Phallales</taxon>
        <taxon>Clathraceae</taxon>
        <taxon>Clathrus</taxon>
    </lineage>
</organism>
<comment type="similarity">
    <text evidence="1">Belongs to the short-chain dehydrogenases/reductases (SDR) family.</text>
</comment>
<keyword evidence="2" id="KW-0521">NADP</keyword>
<dbReference type="SUPFAM" id="SSF51735">
    <property type="entry name" value="NAD(P)-binding Rossmann-fold domains"/>
    <property type="match status" value="1"/>
</dbReference>
<reference evidence="4" key="1">
    <citation type="submission" date="2021-10" db="EMBL/GenBank/DDBJ databases">
        <title>De novo Genome Assembly of Clathrus columnatus (Basidiomycota, Fungi) Using Illumina and Nanopore Sequence Data.</title>
        <authorList>
            <person name="Ogiso-Tanaka E."/>
            <person name="Itagaki H."/>
            <person name="Hosoya T."/>
            <person name="Hosaka K."/>
        </authorList>
    </citation>
    <scope>NUCLEOTIDE SEQUENCE</scope>
    <source>
        <strain evidence="4">MO-923</strain>
    </source>
</reference>
<proteinExistence type="inferred from homology"/>
<name>A0AAV5AGF7_9AGAM</name>
<dbReference type="GO" id="GO:0016491">
    <property type="term" value="F:oxidoreductase activity"/>
    <property type="evidence" value="ECO:0007669"/>
    <property type="project" value="UniProtKB-KW"/>
</dbReference>
<evidence type="ECO:0000256" key="2">
    <source>
        <dbReference type="ARBA" id="ARBA00022857"/>
    </source>
</evidence>
<evidence type="ECO:0000256" key="3">
    <source>
        <dbReference type="ARBA" id="ARBA00023002"/>
    </source>
</evidence>
<keyword evidence="5" id="KW-1185">Reference proteome</keyword>
<dbReference type="Pfam" id="PF00106">
    <property type="entry name" value="adh_short"/>
    <property type="match status" value="1"/>
</dbReference>
<dbReference type="Gene3D" id="3.40.50.720">
    <property type="entry name" value="NAD(P)-binding Rossmann-like Domain"/>
    <property type="match status" value="1"/>
</dbReference>
<dbReference type="InterPro" id="IPR002347">
    <property type="entry name" value="SDR_fam"/>
</dbReference>
<dbReference type="EMBL" id="BPWL01000008">
    <property type="protein sequence ID" value="GJJ12802.1"/>
    <property type="molecule type" value="Genomic_DNA"/>
</dbReference>
<dbReference type="PANTHER" id="PTHR24320">
    <property type="entry name" value="RETINOL DEHYDROGENASE"/>
    <property type="match status" value="1"/>
</dbReference>
<comment type="caution">
    <text evidence="4">The sequence shown here is derived from an EMBL/GenBank/DDBJ whole genome shotgun (WGS) entry which is preliminary data.</text>
</comment>
<gene>
    <name evidence="4" type="ORF">Clacol_007047</name>
</gene>
<evidence type="ECO:0000256" key="1">
    <source>
        <dbReference type="ARBA" id="ARBA00006484"/>
    </source>
</evidence>
<accession>A0AAV5AGF7</accession>
<keyword evidence="3" id="KW-0560">Oxidoreductase</keyword>
<dbReference type="InterPro" id="IPR036291">
    <property type="entry name" value="NAD(P)-bd_dom_sf"/>
</dbReference>
<evidence type="ECO:0000313" key="5">
    <source>
        <dbReference type="Proteomes" id="UP001050691"/>
    </source>
</evidence>
<dbReference type="Proteomes" id="UP001050691">
    <property type="component" value="Unassembled WGS sequence"/>
</dbReference>
<dbReference type="PANTHER" id="PTHR24320:SF236">
    <property type="entry name" value="SHORT-CHAIN DEHYDROGENASE-RELATED"/>
    <property type="match status" value="1"/>
</dbReference>
<dbReference type="PRINTS" id="PR00081">
    <property type="entry name" value="GDHRDH"/>
</dbReference>
<protein>
    <recommendedName>
        <fullName evidence="6">NAD(P)-binding protein</fullName>
    </recommendedName>
</protein>
<dbReference type="AlphaFoldDB" id="A0AAV5AGF7"/>
<evidence type="ECO:0000313" key="4">
    <source>
        <dbReference type="EMBL" id="GJJ12802.1"/>
    </source>
</evidence>
<evidence type="ECO:0008006" key="6">
    <source>
        <dbReference type="Google" id="ProtNLM"/>
    </source>
</evidence>